<evidence type="ECO:0000259" key="2">
    <source>
        <dbReference type="PROSITE" id="PS50943"/>
    </source>
</evidence>
<dbReference type="Proteomes" id="UP001209854">
    <property type="component" value="Unassembled WGS sequence"/>
</dbReference>
<dbReference type="InterPro" id="IPR001387">
    <property type="entry name" value="Cro/C1-type_HTH"/>
</dbReference>
<dbReference type="RefSeq" id="WP_262565611.1">
    <property type="nucleotide sequence ID" value="NZ_JAPFCC010000001.1"/>
</dbReference>
<feature type="region of interest" description="Disordered" evidence="1">
    <location>
        <begin position="177"/>
        <end position="213"/>
    </location>
</feature>
<dbReference type="Pfam" id="PF07022">
    <property type="entry name" value="Phage_CI_repr"/>
    <property type="match status" value="1"/>
</dbReference>
<comment type="caution">
    <text evidence="3">The sequence shown here is derived from an EMBL/GenBank/DDBJ whole genome shotgun (WGS) entry which is preliminary data.</text>
</comment>
<dbReference type="InterPro" id="IPR010982">
    <property type="entry name" value="Lambda_DNA-bd_dom_sf"/>
</dbReference>
<name>A0ABT3N2L7_9GAMM</name>
<proteinExistence type="predicted"/>
<reference evidence="3 4" key="1">
    <citation type="submission" date="2022-10" db="EMBL/GenBank/DDBJ databases">
        <title>High-quality genome sequences of two octocoral-associated bacteria, Endozoicomonas euniceicola EF212 and Endozoicomonas gorgoniicola PS125.</title>
        <authorList>
            <person name="Chiou Y.-J."/>
            <person name="Chen Y.-H."/>
        </authorList>
    </citation>
    <scope>NUCLEOTIDE SEQUENCE [LARGE SCALE GENOMIC DNA]</scope>
    <source>
        <strain evidence="3 4">PS125</strain>
    </source>
</reference>
<dbReference type="InterPro" id="IPR010744">
    <property type="entry name" value="Phage_CI_N"/>
</dbReference>
<evidence type="ECO:0000256" key="1">
    <source>
        <dbReference type="SAM" id="MobiDB-lite"/>
    </source>
</evidence>
<organism evidence="3 4">
    <name type="scientific">Endozoicomonas gorgoniicola</name>
    <dbReference type="NCBI Taxonomy" id="1234144"/>
    <lineage>
        <taxon>Bacteria</taxon>
        <taxon>Pseudomonadati</taxon>
        <taxon>Pseudomonadota</taxon>
        <taxon>Gammaproteobacteria</taxon>
        <taxon>Oceanospirillales</taxon>
        <taxon>Endozoicomonadaceae</taxon>
        <taxon>Endozoicomonas</taxon>
    </lineage>
</organism>
<sequence length="213" mass="24120">MTTIIWNIADMSSFDLDSILGRVASIAGVTKDSELAEVLGVTRQTLSKWKQRETIPYEKVIEFAISSDISLDNLLLGKEAHNKRSRVDVRLMAWIYSRFSANPKHDSLIFLFEDNPPAHAAEIYNLVIESGIDKDIPEHYLTENFKKILDGVIALYKQQLDQELEKEVTALEELNRRINESNTKQQSSNTANQSFHGSVGQVAGRDINNKENK</sequence>
<protein>
    <submittedName>
        <fullName evidence="3">Helix-turn-helix domain containing protein</fullName>
    </submittedName>
</protein>
<dbReference type="Gene3D" id="1.10.260.40">
    <property type="entry name" value="lambda repressor-like DNA-binding domains"/>
    <property type="match status" value="1"/>
</dbReference>
<accession>A0ABT3N2L7</accession>
<dbReference type="EMBL" id="JAPFCC010000001">
    <property type="protein sequence ID" value="MCW7555873.1"/>
    <property type="molecule type" value="Genomic_DNA"/>
</dbReference>
<feature type="domain" description="HTH cro/C1-type" evidence="2">
    <location>
        <begin position="33"/>
        <end position="74"/>
    </location>
</feature>
<keyword evidence="4" id="KW-1185">Reference proteome</keyword>
<evidence type="ECO:0000313" key="3">
    <source>
        <dbReference type="EMBL" id="MCW7555873.1"/>
    </source>
</evidence>
<dbReference type="PROSITE" id="PS50943">
    <property type="entry name" value="HTH_CROC1"/>
    <property type="match status" value="1"/>
</dbReference>
<gene>
    <name evidence="3" type="ORF">NX722_25245</name>
</gene>
<evidence type="ECO:0000313" key="4">
    <source>
        <dbReference type="Proteomes" id="UP001209854"/>
    </source>
</evidence>
<feature type="compositionally biased region" description="Polar residues" evidence="1">
    <location>
        <begin position="180"/>
        <end position="196"/>
    </location>
</feature>
<dbReference type="SUPFAM" id="SSF47413">
    <property type="entry name" value="lambda repressor-like DNA-binding domains"/>
    <property type="match status" value="1"/>
</dbReference>